<comment type="caution">
    <text evidence="2">The sequence shown here is derived from an EMBL/GenBank/DDBJ whole genome shotgun (WGS) entry which is preliminary data.</text>
</comment>
<gene>
    <name evidence="2" type="ORF">AGR4A_pAt10102</name>
</gene>
<dbReference type="AlphaFoldDB" id="A0A822V9Y0"/>
<evidence type="ECO:0000313" key="2">
    <source>
        <dbReference type="EMBL" id="CVI24392.1"/>
    </source>
</evidence>
<reference evidence="2 3" key="1">
    <citation type="submission" date="2016-01" db="EMBL/GenBank/DDBJ databases">
        <authorList>
            <person name="Regsiter A."/>
            <person name="william w."/>
        </authorList>
    </citation>
    <scope>NUCLEOTIDE SEQUENCE [LARGE SCALE GENOMIC DNA]</scope>
    <source>
        <strain evidence="2 3">B6</strain>
    </source>
</reference>
<protein>
    <submittedName>
        <fullName evidence="2">Uncharacterized protein</fullName>
    </submittedName>
</protein>
<keyword evidence="1" id="KW-0472">Membrane</keyword>
<proteinExistence type="predicted"/>
<dbReference type="Proteomes" id="UP000192074">
    <property type="component" value="Unassembled WGS sequence"/>
</dbReference>
<feature type="transmembrane region" description="Helical" evidence="1">
    <location>
        <begin position="29"/>
        <end position="48"/>
    </location>
</feature>
<sequence length="111" mass="11981">MSSASKTELSSPAYFNITMYRNRRSIVEYYYILQAIWWFIAEAVHVYIEASGRPAKSIPSVANLALALTYRLDAAAAGLAETLGREAGKVPIDGIMSVPVVVTALGQGLAD</sequence>
<keyword evidence="1" id="KW-1133">Transmembrane helix</keyword>
<evidence type="ECO:0000313" key="3">
    <source>
        <dbReference type="Proteomes" id="UP000192074"/>
    </source>
</evidence>
<organism evidence="2 3">
    <name type="scientific">Agrobacterium tumefaciens str. B6</name>
    <dbReference type="NCBI Taxonomy" id="1183423"/>
    <lineage>
        <taxon>Bacteria</taxon>
        <taxon>Pseudomonadati</taxon>
        <taxon>Pseudomonadota</taxon>
        <taxon>Alphaproteobacteria</taxon>
        <taxon>Hyphomicrobiales</taxon>
        <taxon>Rhizobiaceae</taxon>
        <taxon>Rhizobium/Agrobacterium group</taxon>
        <taxon>Agrobacterium</taxon>
        <taxon>Agrobacterium tumefaciens complex</taxon>
    </lineage>
</organism>
<name>A0A822V9Y0_AGRTU</name>
<keyword evidence="1" id="KW-0812">Transmembrane</keyword>
<evidence type="ECO:0000256" key="1">
    <source>
        <dbReference type="SAM" id="Phobius"/>
    </source>
</evidence>
<accession>A0A822V9Y0</accession>
<dbReference type="EMBL" id="FCNL01000040">
    <property type="protein sequence ID" value="CVI24392.1"/>
    <property type="molecule type" value="Genomic_DNA"/>
</dbReference>